<gene>
    <name evidence="1" type="ORF">METZ01_LOCUS517106</name>
</gene>
<dbReference type="AlphaFoldDB" id="A0A383F4Z6"/>
<proteinExistence type="predicted"/>
<evidence type="ECO:0000313" key="1">
    <source>
        <dbReference type="EMBL" id="SVE64252.1"/>
    </source>
</evidence>
<organism evidence="1">
    <name type="scientific">marine metagenome</name>
    <dbReference type="NCBI Taxonomy" id="408172"/>
    <lineage>
        <taxon>unclassified sequences</taxon>
        <taxon>metagenomes</taxon>
        <taxon>ecological metagenomes</taxon>
    </lineage>
</organism>
<name>A0A383F4Z6_9ZZZZ</name>
<accession>A0A383F4Z6</accession>
<reference evidence="1" key="1">
    <citation type="submission" date="2018-05" db="EMBL/GenBank/DDBJ databases">
        <authorList>
            <person name="Lanie J.A."/>
            <person name="Ng W.-L."/>
            <person name="Kazmierczak K.M."/>
            <person name="Andrzejewski T.M."/>
            <person name="Davidsen T.M."/>
            <person name="Wayne K.J."/>
            <person name="Tettelin H."/>
            <person name="Glass J.I."/>
            <person name="Rusch D."/>
            <person name="Podicherti R."/>
            <person name="Tsui H.-C.T."/>
            <person name="Winkler M.E."/>
        </authorList>
    </citation>
    <scope>NUCLEOTIDE SEQUENCE</scope>
</reference>
<dbReference type="EMBL" id="UINC01231636">
    <property type="protein sequence ID" value="SVE64252.1"/>
    <property type="molecule type" value="Genomic_DNA"/>
</dbReference>
<protein>
    <submittedName>
        <fullName evidence="1">Uncharacterized protein</fullName>
    </submittedName>
</protein>
<sequence>MRLIIHGDTQPEWPLQLRTTYWDDYDSDEHPLFRNTLALPTVSDINYLTIN</sequence>